<evidence type="ECO:0000256" key="12">
    <source>
        <dbReference type="ARBA" id="ARBA00023285"/>
    </source>
</evidence>
<keyword evidence="12" id="KW-0170">Cobalt</keyword>
<sequence length="294" mass="30375">MSAGIALAVVIYALVPWPSVLFWAAQEQRAFQAAMTGSLRAIRSGDSFAILALCGATAAYGFVHALGPGHGKVLLGGAALASGATMRRMASLTLISSLAQAGSAILLVFVATHMLGWLANDIASWTEDWLAPASAIAIAGIGLLLVGRGCLALREPKSEHRHHHDDHMCGCGHSHGPTASQVQSLRSTKEAAAIVASIAMRPCTGALFLLVIAWRLDIFAVGGLAVVTMGLGTAAFNLIVAASAVAARHLAARPLDSFAMQRFSAILHIAGGTLIALASLALTRTYLDGPFVLP</sequence>
<dbReference type="InterPro" id="IPR051224">
    <property type="entry name" value="NiCoT_RcnA"/>
</dbReference>
<keyword evidence="8 13" id="KW-1133">Transmembrane helix</keyword>
<dbReference type="PANTHER" id="PTHR40659">
    <property type="entry name" value="NICKEL/COBALT EFFLUX SYSTEM RCNA"/>
    <property type="match status" value="1"/>
</dbReference>
<evidence type="ECO:0000256" key="10">
    <source>
        <dbReference type="ARBA" id="ARBA00023112"/>
    </source>
</evidence>
<evidence type="ECO:0000256" key="5">
    <source>
        <dbReference type="ARBA" id="ARBA00022475"/>
    </source>
</evidence>
<keyword evidence="3" id="KW-0171">Cobalt transport</keyword>
<dbReference type="GO" id="GO:0006824">
    <property type="term" value="P:cobalt ion transport"/>
    <property type="evidence" value="ECO:0007669"/>
    <property type="project" value="UniProtKB-KW"/>
</dbReference>
<reference evidence="14 15" key="1">
    <citation type="submission" date="2017-01" db="EMBL/GenBank/DDBJ databases">
        <title>Complete genome of Tateyamaria omphalii DOK1-4 isolated from seawater in Dokdo.</title>
        <authorList>
            <person name="Kim J.H."/>
            <person name="Chi W.-J."/>
        </authorList>
    </citation>
    <scope>NUCLEOTIDE SEQUENCE [LARGE SCALE GENOMIC DNA]</scope>
    <source>
        <strain evidence="14 15">DOK1-4</strain>
    </source>
</reference>
<dbReference type="KEGG" id="tom:BWR18_03655"/>
<dbReference type="Proteomes" id="UP000186336">
    <property type="component" value="Chromosome"/>
</dbReference>
<protein>
    <recommendedName>
        <fullName evidence="13">Nickel/cobalt efflux system</fullName>
    </recommendedName>
</protein>
<evidence type="ECO:0000256" key="4">
    <source>
        <dbReference type="ARBA" id="ARBA00022448"/>
    </source>
</evidence>
<keyword evidence="7 13" id="KW-0812">Transmembrane</keyword>
<gene>
    <name evidence="14" type="ORF">BWR18_03655</name>
</gene>
<dbReference type="GO" id="GO:0005886">
    <property type="term" value="C:plasma membrane"/>
    <property type="evidence" value="ECO:0007669"/>
    <property type="project" value="UniProtKB-SubCell"/>
</dbReference>
<evidence type="ECO:0000256" key="1">
    <source>
        <dbReference type="ARBA" id="ARBA00002510"/>
    </source>
</evidence>
<evidence type="ECO:0000313" key="15">
    <source>
        <dbReference type="Proteomes" id="UP000186336"/>
    </source>
</evidence>
<keyword evidence="5" id="KW-1003">Cell membrane</keyword>
<evidence type="ECO:0000256" key="2">
    <source>
        <dbReference type="ARBA" id="ARBA00004651"/>
    </source>
</evidence>
<feature type="transmembrane region" description="Helical" evidence="13">
    <location>
        <begin position="265"/>
        <end position="287"/>
    </location>
</feature>
<dbReference type="GO" id="GO:0015099">
    <property type="term" value="F:nickel cation transmembrane transporter activity"/>
    <property type="evidence" value="ECO:0007669"/>
    <property type="project" value="UniProtKB-UniRule"/>
</dbReference>
<keyword evidence="10" id="KW-0921">Nickel transport</keyword>
<dbReference type="AlphaFoldDB" id="A0A1P8MS29"/>
<evidence type="ECO:0000256" key="3">
    <source>
        <dbReference type="ARBA" id="ARBA00022426"/>
    </source>
</evidence>
<comment type="similarity">
    <text evidence="13">Belongs to the NiCoT transporter (TC 2.A.52) family.</text>
</comment>
<dbReference type="InterPro" id="IPR011541">
    <property type="entry name" value="Ni/Co_transpt_high_affinity"/>
</dbReference>
<keyword evidence="11 13" id="KW-0472">Membrane</keyword>
<dbReference type="GO" id="GO:0046583">
    <property type="term" value="F:monoatomic cation efflux transmembrane transporter activity"/>
    <property type="evidence" value="ECO:0007669"/>
    <property type="project" value="TreeGrafter"/>
</dbReference>
<comment type="subcellular location">
    <subcellularLocation>
        <location evidence="2 13">Cell membrane</location>
        <topology evidence="2 13">Multi-pass membrane protein</topology>
    </subcellularLocation>
</comment>
<evidence type="ECO:0000256" key="11">
    <source>
        <dbReference type="ARBA" id="ARBA00023136"/>
    </source>
</evidence>
<feature type="transmembrane region" description="Helical" evidence="13">
    <location>
        <begin position="191"/>
        <end position="212"/>
    </location>
</feature>
<organism evidence="14 15">
    <name type="scientific">Tateyamaria omphalii</name>
    <dbReference type="NCBI Taxonomy" id="299262"/>
    <lineage>
        <taxon>Bacteria</taxon>
        <taxon>Pseudomonadati</taxon>
        <taxon>Pseudomonadota</taxon>
        <taxon>Alphaproteobacteria</taxon>
        <taxon>Rhodobacterales</taxon>
        <taxon>Roseobacteraceae</taxon>
        <taxon>Tateyamaria</taxon>
    </lineage>
</organism>
<name>A0A1P8MS29_9RHOB</name>
<keyword evidence="15" id="KW-1185">Reference proteome</keyword>
<keyword evidence="4 13" id="KW-0813">Transport</keyword>
<feature type="transmembrane region" description="Helical" evidence="13">
    <location>
        <begin position="129"/>
        <end position="151"/>
    </location>
</feature>
<evidence type="ECO:0000313" key="14">
    <source>
        <dbReference type="EMBL" id="APX10887.1"/>
    </source>
</evidence>
<dbReference type="GO" id="GO:0032025">
    <property type="term" value="P:response to cobalt ion"/>
    <property type="evidence" value="ECO:0007669"/>
    <property type="project" value="TreeGrafter"/>
</dbReference>
<dbReference type="Pfam" id="PF03824">
    <property type="entry name" value="NicO"/>
    <property type="match status" value="1"/>
</dbReference>
<keyword evidence="9" id="KW-0406">Ion transport</keyword>
<keyword evidence="6" id="KW-0533">Nickel</keyword>
<dbReference type="STRING" id="299262.BWR18_03655"/>
<dbReference type="PANTHER" id="PTHR40659:SF1">
    <property type="entry name" value="NICKEL_COBALT EFFLUX SYSTEM RCNA"/>
    <property type="match status" value="1"/>
</dbReference>
<evidence type="ECO:0000256" key="6">
    <source>
        <dbReference type="ARBA" id="ARBA00022596"/>
    </source>
</evidence>
<evidence type="ECO:0000256" key="8">
    <source>
        <dbReference type="ARBA" id="ARBA00022989"/>
    </source>
</evidence>
<evidence type="ECO:0000256" key="7">
    <source>
        <dbReference type="ARBA" id="ARBA00022692"/>
    </source>
</evidence>
<feature type="transmembrane region" description="Helical" evidence="13">
    <location>
        <begin position="218"/>
        <end position="245"/>
    </location>
</feature>
<proteinExistence type="inferred from homology"/>
<feature type="transmembrane region" description="Helical" evidence="13">
    <location>
        <begin position="89"/>
        <end position="109"/>
    </location>
</feature>
<evidence type="ECO:0000256" key="13">
    <source>
        <dbReference type="RuleBase" id="RU362101"/>
    </source>
</evidence>
<accession>A0A1P8MS29</accession>
<comment type="function">
    <text evidence="1">Efflux system for nickel and cobalt.</text>
</comment>
<dbReference type="EMBL" id="CP019312">
    <property type="protein sequence ID" value="APX10887.1"/>
    <property type="molecule type" value="Genomic_DNA"/>
</dbReference>
<dbReference type="GO" id="GO:0010045">
    <property type="term" value="P:response to nickel cation"/>
    <property type="evidence" value="ECO:0007669"/>
    <property type="project" value="TreeGrafter"/>
</dbReference>
<evidence type="ECO:0000256" key="9">
    <source>
        <dbReference type="ARBA" id="ARBA00023065"/>
    </source>
</evidence>